<dbReference type="InterPro" id="IPR052173">
    <property type="entry name" value="Beta-lactam_resp_regulator"/>
</dbReference>
<dbReference type="Proteomes" id="UP000299211">
    <property type="component" value="Unassembled WGS sequence"/>
</dbReference>
<feature type="domain" description="Peptidase M48" evidence="8">
    <location>
        <begin position="125"/>
        <end position="184"/>
    </location>
</feature>
<dbReference type="PANTHER" id="PTHR34978:SF3">
    <property type="entry name" value="SLR0241 PROTEIN"/>
    <property type="match status" value="1"/>
</dbReference>
<evidence type="ECO:0000313" key="12">
    <source>
        <dbReference type="Proteomes" id="UP000302139"/>
    </source>
</evidence>
<keyword evidence="7" id="KW-0472">Membrane</keyword>
<feature type="transmembrane region" description="Helical" evidence="7">
    <location>
        <begin position="31"/>
        <end position="50"/>
    </location>
</feature>
<dbReference type="EMBL" id="BJHX01000001">
    <property type="protein sequence ID" value="GDY60846.1"/>
    <property type="molecule type" value="Genomic_DNA"/>
</dbReference>
<evidence type="ECO:0000259" key="8">
    <source>
        <dbReference type="Pfam" id="PF01435"/>
    </source>
</evidence>
<dbReference type="PANTHER" id="PTHR34978">
    <property type="entry name" value="POSSIBLE SENSOR-TRANSDUCER PROTEIN BLAR"/>
    <property type="match status" value="1"/>
</dbReference>
<dbReference type="STRING" id="33903.AQJ43_10685"/>
<evidence type="ECO:0000256" key="6">
    <source>
        <dbReference type="RuleBase" id="RU003983"/>
    </source>
</evidence>
<keyword evidence="3 6" id="KW-0378">Hydrolase</keyword>
<dbReference type="AlphaFoldDB" id="A0A4D4LNC7"/>
<keyword evidence="5 6" id="KW-0482">Metalloprotease</keyword>
<dbReference type="RefSeq" id="WP_037646122.1">
    <property type="nucleotide sequence ID" value="NZ_BAABTN010000059.1"/>
</dbReference>
<gene>
    <name evidence="9" type="ORF">SAV14893_002390</name>
    <name evidence="10" type="ORF">SAV31267_085620</name>
</gene>
<accession>A0A4D4LNC7</accession>
<dbReference type="Proteomes" id="UP000302139">
    <property type="component" value="Unassembled WGS sequence"/>
</dbReference>
<evidence type="ECO:0000313" key="10">
    <source>
        <dbReference type="EMBL" id="GDY79077.1"/>
    </source>
</evidence>
<dbReference type="GO" id="GO:0046872">
    <property type="term" value="F:metal ion binding"/>
    <property type="evidence" value="ECO:0007669"/>
    <property type="project" value="UniProtKB-KW"/>
</dbReference>
<dbReference type="CDD" id="cd07326">
    <property type="entry name" value="M56_BlaR1_MecR1_like"/>
    <property type="match status" value="1"/>
</dbReference>
<protein>
    <recommendedName>
        <fullName evidence="8">Peptidase M48 domain-containing protein</fullName>
    </recommendedName>
</protein>
<evidence type="ECO:0000256" key="2">
    <source>
        <dbReference type="ARBA" id="ARBA00022723"/>
    </source>
</evidence>
<evidence type="ECO:0000256" key="7">
    <source>
        <dbReference type="SAM" id="Phobius"/>
    </source>
</evidence>
<evidence type="ECO:0000256" key="5">
    <source>
        <dbReference type="ARBA" id="ARBA00023049"/>
    </source>
</evidence>
<reference evidence="9 12" key="2">
    <citation type="submission" date="2019-04" db="EMBL/GenBank/DDBJ databases">
        <title>Draft genome sequences of Streptomyces avermitilis NBRC 14893.</title>
        <authorList>
            <person name="Komaki H."/>
            <person name="Tamura T."/>
            <person name="Hosoyama A."/>
        </authorList>
    </citation>
    <scope>NUCLEOTIDE SEQUENCE [LARGE SCALE GENOMIC DNA]</scope>
    <source>
        <strain evidence="9 12">NBRC 14893</strain>
    </source>
</reference>
<dbReference type="GO" id="GO:0004222">
    <property type="term" value="F:metalloendopeptidase activity"/>
    <property type="evidence" value="ECO:0007669"/>
    <property type="project" value="InterPro"/>
</dbReference>
<evidence type="ECO:0000256" key="4">
    <source>
        <dbReference type="ARBA" id="ARBA00022833"/>
    </source>
</evidence>
<comment type="caution">
    <text evidence="9">The sequence shown here is derived from an EMBL/GenBank/DDBJ whole genome shotgun (WGS) entry which is preliminary data.</text>
</comment>
<comment type="similarity">
    <text evidence="6">Belongs to the peptidase M48 family.</text>
</comment>
<dbReference type="GO" id="GO:0006508">
    <property type="term" value="P:proteolysis"/>
    <property type="evidence" value="ECO:0007669"/>
    <property type="project" value="UniProtKB-KW"/>
</dbReference>
<evidence type="ECO:0000313" key="9">
    <source>
        <dbReference type="EMBL" id="GDY60846.1"/>
    </source>
</evidence>
<evidence type="ECO:0000313" key="11">
    <source>
        <dbReference type="Proteomes" id="UP000299211"/>
    </source>
</evidence>
<evidence type="ECO:0000256" key="1">
    <source>
        <dbReference type="ARBA" id="ARBA00022670"/>
    </source>
</evidence>
<dbReference type="Gene3D" id="3.30.2010.10">
    <property type="entry name" value="Metalloproteases ('zincins'), catalytic domain"/>
    <property type="match status" value="1"/>
</dbReference>
<organism evidence="9 12">
    <name type="scientific">Streptomyces avermitilis</name>
    <dbReference type="NCBI Taxonomy" id="33903"/>
    <lineage>
        <taxon>Bacteria</taxon>
        <taxon>Bacillati</taxon>
        <taxon>Actinomycetota</taxon>
        <taxon>Actinomycetes</taxon>
        <taxon>Kitasatosporales</taxon>
        <taxon>Streptomycetaceae</taxon>
        <taxon>Streptomyces</taxon>
    </lineage>
</organism>
<keyword evidence="7" id="KW-0812">Transmembrane</keyword>
<proteinExistence type="inferred from homology"/>
<dbReference type="Pfam" id="PF01435">
    <property type="entry name" value="Peptidase_M48"/>
    <property type="match status" value="1"/>
</dbReference>
<keyword evidence="7" id="KW-1133">Transmembrane helix</keyword>
<dbReference type="EMBL" id="BJHY01000001">
    <property type="protein sequence ID" value="GDY79077.1"/>
    <property type="molecule type" value="Genomic_DNA"/>
</dbReference>
<keyword evidence="4 6" id="KW-0862">Zinc</keyword>
<reference evidence="10 11" key="1">
    <citation type="submission" date="2019-04" db="EMBL/GenBank/DDBJ databases">
        <title>Draft genome sequences of Streptomyces avermitilis ATCC 31267.</title>
        <authorList>
            <person name="Komaki H."/>
            <person name="Tamura T."/>
            <person name="Hosoyama A."/>
        </authorList>
    </citation>
    <scope>NUCLEOTIDE SEQUENCE [LARGE SCALE GENOMIC DNA]</scope>
    <source>
        <strain evidence="10 11">ATCC 31267</strain>
    </source>
</reference>
<name>A0A4D4LNC7_STRAX</name>
<dbReference type="InterPro" id="IPR001915">
    <property type="entry name" value="Peptidase_M48"/>
</dbReference>
<comment type="cofactor">
    <cofactor evidence="6">
        <name>Zn(2+)</name>
        <dbReference type="ChEBI" id="CHEBI:29105"/>
    </cofactor>
    <text evidence="6">Binds 1 zinc ion per subunit.</text>
</comment>
<feature type="transmembrane region" description="Helical" evidence="7">
    <location>
        <begin position="275"/>
        <end position="296"/>
    </location>
</feature>
<sequence length="309" mass="32296">MILLLLIPVALPFAMPVLARRALDRLAPTAALWMLTCSAVVLAGSSLVALGAFVLTGLLEVPLFAALGELVHPLRTASNMFVVPAAAFSVGALAVCLWTLVRTVVRQSRAFRAATSAADDRHTAGDLCVIDSPQPDAYALPGRPHRIVVTTGMLRSLGPDEREALFAHERAHNAGGHHYFLVAAELAAHCHPGLRAAGDAIRLAVERVADEAAAAAVGDRRLTARAIGRAALAVRAAHSDRPSFAPAVATGPVPQRVAALLSVPRPPRRAARRMAALLVACAALSVCASATGVIGFHHQVEVAQGEERD</sequence>
<evidence type="ECO:0000256" key="3">
    <source>
        <dbReference type="ARBA" id="ARBA00022801"/>
    </source>
</evidence>
<keyword evidence="2" id="KW-0479">Metal-binding</keyword>
<feature type="transmembrane region" description="Helical" evidence="7">
    <location>
        <begin position="80"/>
        <end position="101"/>
    </location>
</feature>
<keyword evidence="1 6" id="KW-0645">Protease</keyword>